<feature type="region of interest" description="Disordered" evidence="1">
    <location>
        <begin position="1"/>
        <end position="52"/>
    </location>
</feature>
<dbReference type="Gene3D" id="3.30.450.30">
    <property type="entry name" value="Dynein light chain 2a, cytoplasmic"/>
    <property type="match status" value="1"/>
</dbReference>
<feature type="domain" description="Roadblock/LAMTOR2" evidence="2">
    <location>
        <begin position="83"/>
        <end position="184"/>
    </location>
</feature>
<evidence type="ECO:0000259" key="2">
    <source>
        <dbReference type="SMART" id="SM00960"/>
    </source>
</evidence>
<dbReference type="InterPro" id="IPR004942">
    <property type="entry name" value="Roadblock/LAMTOR2_dom"/>
</dbReference>
<accession>A0A7K1LB67</accession>
<sequence length="222" mass="23058">MPAMPTAPTPSTTRFLPHGDTVPFTSPPAGPSPTQPPVPAEPGPTNKTDHADRADTVVPDQSAASALQPVPHPVPQQRMHQLSGILQNFTGRVAGVTGALLVGRDGLKSAFTGIDLDQADRAAAWLSSIHSLARVAAQQGGFEGGGLRQAVVEHDMALVFLMSTDHAVLDLGGDVVGSVLGVWARPDADVGVIAHQMSLLVRSVAEHLVEATRGGDRTHDGH</sequence>
<dbReference type="Proteomes" id="UP000432015">
    <property type="component" value="Unassembled WGS sequence"/>
</dbReference>
<dbReference type="PANTHER" id="PTHR36222">
    <property type="entry name" value="SERINE PROTEASE INHIBITOR RV3364C"/>
    <property type="match status" value="1"/>
</dbReference>
<protein>
    <recommendedName>
        <fullName evidence="2">Roadblock/LAMTOR2 domain-containing protein</fullName>
    </recommendedName>
</protein>
<evidence type="ECO:0000256" key="1">
    <source>
        <dbReference type="SAM" id="MobiDB-lite"/>
    </source>
</evidence>
<evidence type="ECO:0000313" key="3">
    <source>
        <dbReference type="EMBL" id="MUN41662.1"/>
    </source>
</evidence>
<dbReference type="EMBL" id="WOFH01000015">
    <property type="protein sequence ID" value="MUN41662.1"/>
    <property type="molecule type" value="Genomic_DNA"/>
</dbReference>
<organism evidence="3 4">
    <name type="scientific">Actinomadura litoris</name>
    <dbReference type="NCBI Taxonomy" id="2678616"/>
    <lineage>
        <taxon>Bacteria</taxon>
        <taxon>Bacillati</taxon>
        <taxon>Actinomycetota</taxon>
        <taxon>Actinomycetes</taxon>
        <taxon>Streptosporangiales</taxon>
        <taxon>Thermomonosporaceae</taxon>
        <taxon>Actinomadura</taxon>
    </lineage>
</organism>
<evidence type="ECO:0000313" key="4">
    <source>
        <dbReference type="Proteomes" id="UP000432015"/>
    </source>
</evidence>
<reference evidence="3 4" key="1">
    <citation type="submission" date="2019-11" db="EMBL/GenBank/DDBJ databases">
        <authorList>
            <person name="Cao P."/>
        </authorList>
    </citation>
    <scope>NUCLEOTIDE SEQUENCE [LARGE SCALE GENOMIC DNA]</scope>
    <source>
        <strain evidence="3 4">NEAU-AAG5</strain>
    </source>
</reference>
<gene>
    <name evidence="3" type="ORF">GNZ18_34495</name>
</gene>
<dbReference type="SUPFAM" id="SSF103196">
    <property type="entry name" value="Roadblock/LC7 domain"/>
    <property type="match status" value="1"/>
</dbReference>
<comment type="caution">
    <text evidence="3">The sequence shown here is derived from an EMBL/GenBank/DDBJ whole genome shotgun (WGS) entry which is preliminary data.</text>
</comment>
<dbReference type="AlphaFoldDB" id="A0A7K1LB67"/>
<dbReference type="PANTHER" id="PTHR36222:SF1">
    <property type="entry name" value="SERINE PROTEASE INHIBITOR RV3364C"/>
    <property type="match status" value="1"/>
</dbReference>
<feature type="compositionally biased region" description="Pro residues" evidence="1">
    <location>
        <begin position="25"/>
        <end position="42"/>
    </location>
</feature>
<dbReference type="InterPro" id="IPR053141">
    <property type="entry name" value="Mycobact_SerProt_Inhib_Rv3364c"/>
</dbReference>
<dbReference type="Pfam" id="PF03259">
    <property type="entry name" value="Robl_LC7"/>
    <property type="match status" value="1"/>
</dbReference>
<proteinExistence type="predicted"/>
<keyword evidence="4" id="KW-1185">Reference proteome</keyword>
<name>A0A7K1LB67_9ACTN</name>
<dbReference type="SMART" id="SM00960">
    <property type="entry name" value="Robl_LC7"/>
    <property type="match status" value="1"/>
</dbReference>